<dbReference type="Pfam" id="PF02254">
    <property type="entry name" value="TrkA_N"/>
    <property type="match status" value="1"/>
</dbReference>
<name>A0A1W5ZU07_9BACI</name>
<evidence type="ECO:0000256" key="2">
    <source>
        <dbReference type="SAM" id="Phobius"/>
    </source>
</evidence>
<dbReference type="PANTHER" id="PTHR43833:SF9">
    <property type="entry name" value="POTASSIUM CHANNEL PROTEIN YUGO-RELATED"/>
    <property type="match status" value="1"/>
</dbReference>
<evidence type="ECO:0000259" key="3">
    <source>
        <dbReference type="PROSITE" id="PS51201"/>
    </source>
</evidence>
<dbReference type="PRINTS" id="PR00169">
    <property type="entry name" value="KCHANNEL"/>
</dbReference>
<sequence>MVLIRRLLMKMVKINNTVLFLSSAFLVILSSILIVLVENDTFPTLFDGFWWVMTTVTTVGYGDYYPVSVAGRVIAIILYVVGIGLIGVVIGKIIDGLAAFRKKRLEGDIVYKGSGHFIIIGWSHKAQFAVKEILETDAKAEVVILDQLKEAPLLEENIHYIKGDASDLATLEKANLPDAKAVLVFADDHLNNDQMIDGKTLLIASSIEAIASNVHTVVEIMEEKHIKNFKHAHIDEFIISNETISSLAVRSAFRKGVSEIYGQLLRRSVGEDLYHVPVHSTWKTYGDAFQSLLKDGATLIADRNDLAINRKLDDALPADAELYVVCDNVTYEKIMKKGAPS</sequence>
<dbReference type="KEGG" id="hmn:HM131_07810"/>
<dbReference type="Proteomes" id="UP000192527">
    <property type="component" value="Chromosome"/>
</dbReference>
<protein>
    <submittedName>
        <fullName evidence="4">Ion transporter</fullName>
    </submittedName>
</protein>
<organism evidence="4 5">
    <name type="scientific">Halobacillus mangrovi</name>
    <dbReference type="NCBI Taxonomy" id="402384"/>
    <lineage>
        <taxon>Bacteria</taxon>
        <taxon>Bacillati</taxon>
        <taxon>Bacillota</taxon>
        <taxon>Bacilli</taxon>
        <taxon>Bacillales</taxon>
        <taxon>Bacillaceae</taxon>
        <taxon>Halobacillus</taxon>
    </lineage>
</organism>
<dbReference type="EMBL" id="CP020772">
    <property type="protein sequence ID" value="ARI76753.1"/>
    <property type="molecule type" value="Genomic_DNA"/>
</dbReference>
<evidence type="ECO:0000313" key="4">
    <source>
        <dbReference type="EMBL" id="ARI76753.1"/>
    </source>
</evidence>
<evidence type="ECO:0000313" key="5">
    <source>
        <dbReference type="Proteomes" id="UP000192527"/>
    </source>
</evidence>
<comment type="subcellular location">
    <subcellularLocation>
        <location evidence="1">Cell membrane</location>
        <topology evidence="1">Multi-pass membrane protein</topology>
    </subcellularLocation>
</comment>
<dbReference type="OrthoDB" id="9785285at2"/>
<gene>
    <name evidence="4" type="ORF">HM131_07810</name>
</gene>
<accession>A0A1W5ZU07</accession>
<dbReference type="GO" id="GO:0005886">
    <property type="term" value="C:plasma membrane"/>
    <property type="evidence" value="ECO:0007669"/>
    <property type="project" value="UniProtKB-SubCell"/>
</dbReference>
<dbReference type="Pfam" id="PF07885">
    <property type="entry name" value="Ion_trans_2"/>
    <property type="match status" value="1"/>
</dbReference>
<proteinExistence type="predicted"/>
<dbReference type="PANTHER" id="PTHR43833">
    <property type="entry name" value="POTASSIUM CHANNEL PROTEIN 2-RELATED-RELATED"/>
    <property type="match status" value="1"/>
</dbReference>
<keyword evidence="2" id="KW-0472">Membrane</keyword>
<dbReference type="InterPro" id="IPR003148">
    <property type="entry name" value="RCK_N"/>
</dbReference>
<feature type="domain" description="RCK N-terminal" evidence="3">
    <location>
        <begin position="114"/>
        <end position="239"/>
    </location>
</feature>
<dbReference type="SUPFAM" id="SSF51735">
    <property type="entry name" value="NAD(P)-binding Rossmann-fold domains"/>
    <property type="match status" value="1"/>
</dbReference>
<dbReference type="PROSITE" id="PS51201">
    <property type="entry name" value="RCK_N"/>
    <property type="match status" value="1"/>
</dbReference>
<keyword evidence="2" id="KW-0812">Transmembrane</keyword>
<dbReference type="GO" id="GO:0006813">
    <property type="term" value="P:potassium ion transport"/>
    <property type="evidence" value="ECO:0007669"/>
    <property type="project" value="InterPro"/>
</dbReference>
<dbReference type="InterPro" id="IPR050721">
    <property type="entry name" value="Trk_Ktr_HKT_K-transport"/>
</dbReference>
<dbReference type="Gene3D" id="1.10.287.70">
    <property type="match status" value="1"/>
</dbReference>
<keyword evidence="2" id="KW-1133">Transmembrane helix</keyword>
<dbReference type="RefSeq" id="WP_085029230.1">
    <property type="nucleotide sequence ID" value="NZ_CP020772.1"/>
</dbReference>
<dbReference type="InterPro" id="IPR036291">
    <property type="entry name" value="NAD(P)-bd_dom_sf"/>
</dbReference>
<dbReference type="Gene3D" id="3.40.50.720">
    <property type="entry name" value="NAD(P)-binding Rossmann-like Domain"/>
    <property type="match status" value="1"/>
</dbReference>
<dbReference type="AlphaFoldDB" id="A0A1W5ZU07"/>
<dbReference type="STRING" id="402384.HM131_07810"/>
<reference evidence="4 5" key="1">
    <citation type="submission" date="2017-04" db="EMBL/GenBank/DDBJ databases">
        <title>The whole genome sequencing and assembly of Halobacillus mangrovi strain.</title>
        <authorList>
            <person name="Lee S.-J."/>
            <person name="Park M.-K."/>
            <person name="Kim J.-Y."/>
            <person name="Lee Y.-J."/>
            <person name="Yi H."/>
            <person name="Bahn Y.-S."/>
            <person name="Kim J.F."/>
            <person name="Lee D.-W."/>
        </authorList>
    </citation>
    <scope>NUCLEOTIDE SEQUENCE [LARGE SCALE GENOMIC DNA]</scope>
    <source>
        <strain evidence="4 5">KTB 131</strain>
    </source>
</reference>
<dbReference type="InterPro" id="IPR013099">
    <property type="entry name" value="K_chnl_dom"/>
</dbReference>
<dbReference type="SUPFAM" id="SSF81324">
    <property type="entry name" value="Voltage-gated potassium channels"/>
    <property type="match status" value="1"/>
</dbReference>
<feature type="transmembrane region" description="Helical" evidence="2">
    <location>
        <begin position="73"/>
        <end position="94"/>
    </location>
</feature>
<keyword evidence="5" id="KW-1185">Reference proteome</keyword>
<evidence type="ECO:0000256" key="1">
    <source>
        <dbReference type="ARBA" id="ARBA00004651"/>
    </source>
</evidence>